<feature type="region of interest" description="Disordered" evidence="10">
    <location>
        <begin position="493"/>
        <end position="600"/>
    </location>
</feature>
<evidence type="ECO:0000256" key="1">
    <source>
        <dbReference type="ARBA" id="ARBA00004123"/>
    </source>
</evidence>
<keyword evidence="13" id="KW-1185">Reference proteome</keyword>
<evidence type="ECO:0000256" key="8">
    <source>
        <dbReference type="ARBA" id="ARBA00023163"/>
    </source>
</evidence>
<comment type="similarity">
    <text evidence="2">Belongs to the NFX1 family.</text>
</comment>
<keyword evidence="7" id="KW-0805">Transcription regulation</keyword>
<evidence type="ECO:0000256" key="2">
    <source>
        <dbReference type="ARBA" id="ARBA00007269"/>
    </source>
</evidence>
<dbReference type="GO" id="GO:0000977">
    <property type="term" value="F:RNA polymerase II transcription regulatory region sequence-specific DNA binding"/>
    <property type="evidence" value="ECO:0007669"/>
    <property type="project" value="TreeGrafter"/>
</dbReference>
<proteinExistence type="inferred from homology"/>
<evidence type="ECO:0000256" key="7">
    <source>
        <dbReference type="ARBA" id="ARBA00023015"/>
    </source>
</evidence>
<evidence type="ECO:0000256" key="3">
    <source>
        <dbReference type="ARBA" id="ARBA00022723"/>
    </source>
</evidence>
<dbReference type="SMART" id="SM00393">
    <property type="entry name" value="R3H"/>
    <property type="match status" value="1"/>
</dbReference>
<dbReference type="GO" id="GO:0008270">
    <property type="term" value="F:zinc ion binding"/>
    <property type="evidence" value="ECO:0007669"/>
    <property type="project" value="UniProtKB-KW"/>
</dbReference>
<dbReference type="SMART" id="SM00438">
    <property type="entry name" value="ZnF_NFX"/>
    <property type="match status" value="2"/>
</dbReference>
<dbReference type="AlphaFoldDB" id="A0A9P6U6E3"/>
<feature type="domain" description="R3H" evidence="11">
    <location>
        <begin position="156"/>
        <end position="219"/>
    </location>
</feature>
<gene>
    <name evidence="12" type="primary">FAP1</name>
    <name evidence="12" type="ORF">BG011_001149</name>
</gene>
<keyword evidence="9" id="KW-0539">Nucleus</keyword>
<feature type="compositionally biased region" description="Polar residues" evidence="10">
    <location>
        <begin position="537"/>
        <end position="547"/>
    </location>
</feature>
<evidence type="ECO:0000256" key="9">
    <source>
        <dbReference type="ARBA" id="ARBA00023242"/>
    </source>
</evidence>
<feature type="compositionally biased region" description="Acidic residues" evidence="10">
    <location>
        <begin position="493"/>
        <end position="502"/>
    </location>
</feature>
<keyword evidence="4" id="KW-0677">Repeat</keyword>
<dbReference type="OrthoDB" id="6512771at2759"/>
<dbReference type="InterPro" id="IPR001374">
    <property type="entry name" value="R3H_dom"/>
</dbReference>
<dbReference type="SUPFAM" id="SSF82708">
    <property type="entry name" value="R3H domain"/>
    <property type="match status" value="1"/>
</dbReference>
<accession>A0A9P6U6E3</accession>
<dbReference type="GO" id="GO:0000122">
    <property type="term" value="P:negative regulation of transcription by RNA polymerase II"/>
    <property type="evidence" value="ECO:0007669"/>
    <property type="project" value="TreeGrafter"/>
</dbReference>
<comment type="subcellular location">
    <subcellularLocation>
        <location evidence="1">Nucleus</location>
    </subcellularLocation>
</comment>
<dbReference type="GO" id="GO:0000981">
    <property type="term" value="F:DNA-binding transcription factor activity, RNA polymerase II-specific"/>
    <property type="evidence" value="ECO:0007669"/>
    <property type="project" value="TreeGrafter"/>
</dbReference>
<evidence type="ECO:0000256" key="5">
    <source>
        <dbReference type="ARBA" id="ARBA00022771"/>
    </source>
</evidence>
<feature type="compositionally biased region" description="Basic and acidic residues" evidence="10">
    <location>
        <begin position="516"/>
        <end position="526"/>
    </location>
</feature>
<evidence type="ECO:0000259" key="11">
    <source>
        <dbReference type="PROSITE" id="PS51061"/>
    </source>
</evidence>
<dbReference type="Gene3D" id="3.30.1370.50">
    <property type="entry name" value="R3H-like domain"/>
    <property type="match status" value="1"/>
</dbReference>
<sequence>MPNVPCYKNNPSCGKVCGKRLDCNLHTCIKSCHSGECTLPPSDVCSQPCPKLRKSCGHRCGVACHGDQPCPEDQPCQVTVPSSCKCGYLTMESTCNATAETPLDGKSRIIKCNDYCLIAERNKRVALALEIEEGEPPGPRIPDYDQYVLDYAAANMEFTLKIEKQLAEWVADTTRPILYFSPMKGHRRKFVHELVANYNVTSESVDVEPYRSVNVRRQQDTSVPGLLASQACRQKRSTSSSSPSVGLEQLRKPMIKDPVNAIYLHDLEFGLTRTELAAQLAPIFGNIKYGIRWLTDDDAILVPHPGSMQMDELEVVLVRLRIGIKAIAAKGNLCERVELCWVNKDGEVVSHTSVGGSQARRFFNASQGSQLMKKTGVPKITNAFALLDDDERIAAAKKAEEERILKAKEAAGTLSLDAWEEASTSTTIVPSLPPIASINTLAAGASGLISASAPSISRSDSALTGTTEDLTKFVVVEAGEFTNEVVDDWQELLEDDEDDEDEKETKETDVNENDGDQDKATNKDKEEVIEETPVDQGVQSKALSSKGSSDDEVVLISPTELREYTSEQTVVKDAEEPVQLQGVDGHNADSAVGDKETSTA</sequence>
<dbReference type="CDD" id="cd06008">
    <property type="entry name" value="NF-X1-zinc-finger"/>
    <property type="match status" value="1"/>
</dbReference>
<keyword evidence="6" id="KW-0862">Zinc</keyword>
<evidence type="ECO:0000256" key="10">
    <source>
        <dbReference type="SAM" id="MobiDB-lite"/>
    </source>
</evidence>
<dbReference type="InterPro" id="IPR034078">
    <property type="entry name" value="NFX1_fam"/>
</dbReference>
<dbReference type="InterPro" id="IPR036867">
    <property type="entry name" value="R3H_dom_sf"/>
</dbReference>
<evidence type="ECO:0000313" key="12">
    <source>
        <dbReference type="EMBL" id="KAG0261261.1"/>
    </source>
</evidence>
<dbReference type="PROSITE" id="PS51061">
    <property type="entry name" value="R3H"/>
    <property type="match status" value="1"/>
</dbReference>
<dbReference type="EMBL" id="JAAAJA010000129">
    <property type="protein sequence ID" value="KAG0261261.1"/>
    <property type="molecule type" value="Genomic_DNA"/>
</dbReference>
<reference evidence="12" key="1">
    <citation type="journal article" date="2020" name="Fungal Divers.">
        <title>Resolving the Mortierellaceae phylogeny through synthesis of multi-gene phylogenetics and phylogenomics.</title>
        <authorList>
            <person name="Vandepol N."/>
            <person name="Liber J."/>
            <person name="Desiro A."/>
            <person name="Na H."/>
            <person name="Kennedy M."/>
            <person name="Barry K."/>
            <person name="Grigoriev I.V."/>
            <person name="Miller A.N."/>
            <person name="O'Donnell K."/>
            <person name="Stajich J.E."/>
            <person name="Bonito G."/>
        </authorList>
    </citation>
    <scope>NUCLEOTIDE SEQUENCE</scope>
    <source>
        <strain evidence="12">KOD948</strain>
    </source>
</reference>
<evidence type="ECO:0000313" key="13">
    <source>
        <dbReference type="Proteomes" id="UP000726737"/>
    </source>
</evidence>
<comment type="caution">
    <text evidence="12">The sequence shown here is derived from an EMBL/GenBank/DDBJ whole genome shotgun (WGS) entry which is preliminary data.</text>
</comment>
<feature type="compositionally biased region" description="Basic and acidic residues" evidence="10">
    <location>
        <begin position="560"/>
        <end position="575"/>
    </location>
</feature>
<keyword evidence="3" id="KW-0479">Metal-binding</keyword>
<name>A0A9P6U6E3_9FUNG</name>
<dbReference type="PANTHER" id="PTHR12360">
    <property type="entry name" value="NUCLEAR TRANSCRIPTION FACTOR, X-BOX BINDING 1 NFX1"/>
    <property type="match status" value="1"/>
</dbReference>
<keyword evidence="5" id="KW-0863">Zinc-finger</keyword>
<keyword evidence="8" id="KW-0804">Transcription</keyword>
<dbReference type="Proteomes" id="UP000726737">
    <property type="component" value="Unassembled WGS sequence"/>
</dbReference>
<evidence type="ECO:0000256" key="6">
    <source>
        <dbReference type="ARBA" id="ARBA00022833"/>
    </source>
</evidence>
<organism evidence="12 13">
    <name type="scientific">Mortierella polycephala</name>
    <dbReference type="NCBI Taxonomy" id="41804"/>
    <lineage>
        <taxon>Eukaryota</taxon>
        <taxon>Fungi</taxon>
        <taxon>Fungi incertae sedis</taxon>
        <taxon>Mucoromycota</taxon>
        <taxon>Mortierellomycotina</taxon>
        <taxon>Mortierellomycetes</taxon>
        <taxon>Mortierellales</taxon>
        <taxon>Mortierellaceae</taxon>
        <taxon>Mortierella</taxon>
    </lineage>
</organism>
<dbReference type="InterPro" id="IPR000967">
    <property type="entry name" value="Znf_NFX1"/>
</dbReference>
<protein>
    <submittedName>
        <fullName evidence="12">FKBP12-associated protein</fullName>
    </submittedName>
</protein>
<dbReference type="PANTHER" id="PTHR12360:SF12">
    <property type="entry name" value="TRANSCRIPTIONAL REPRESSOR NF-X1"/>
    <property type="match status" value="1"/>
</dbReference>
<dbReference type="Pfam" id="PF01424">
    <property type="entry name" value="R3H"/>
    <property type="match status" value="1"/>
</dbReference>
<dbReference type="GO" id="GO:0005634">
    <property type="term" value="C:nucleus"/>
    <property type="evidence" value="ECO:0007669"/>
    <property type="project" value="UniProtKB-SubCell"/>
</dbReference>
<evidence type="ECO:0000256" key="4">
    <source>
        <dbReference type="ARBA" id="ARBA00022737"/>
    </source>
</evidence>